<evidence type="ECO:0000313" key="2">
    <source>
        <dbReference type="EMBL" id="MPC76556.1"/>
    </source>
</evidence>
<feature type="region of interest" description="Disordered" evidence="1">
    <location>
        <begin position="1"/>
        <end position="61"/>
    </location>
</feature>
<organism evidence="2 3">
    <name type="scientific">Portunus trituberculatus</name>
    <name type="common">Swimming crab</name>
    <name type="synonym">Neptunus trituberculatus</name>
    <dbReference type="NCBI Taxonomy" id="210409"/>
    <lineage>
        <taxon>Eukaryota</taxon>
        <taxon>Metazoa</taxon>
        <taxon>Ecdysozoa</taxon>
        <taxon>Arthropoda</taxon>
        <taxon>Crustacea</taxon>
        <taxon>Multicrustacea</taxon>
        <taxon>Malacostraca</taxon>
        <taxon>Eumalacostraca</taxon>
        <taxon>Eucarida</taxon>
        <taxon>Decapoda</taxon>
        <taxon>Pleocyemata</taxon>
        <taxon>Brachyura</taxon>
        <taxon>Eubrachyura</taxon>
        <taxon>Portunoidea</taxon>
        <taxon>Portunidae</taxon>
        <taxon>Portuninae</taxon>
        <taxon>Portunus</taxon>
    </lineage>
</organism>
<dbReference type="Proteomes" id="UP000324222">
    <property type="component" value="Unassembled WGS sequence"/>
</dbReference>
<protein>
    <submittedName>
        <fullName evidence="2">Uncharacterized protein</fullName>
    </submittedName>
</protein>
<keyword evidence="3" id="KW-1185">Reference proteome</keyword>
<evidence type="ECO:0000256" key="1">
    <source>
        <dbReference type="SAM" id="MobiDB-lite"/>
    </source>
</evidence>
<comment type="caution">
    <text evidence="2">The sequence shown here is derived from an EMBL/GenBank/DDBJ whole genome shotgun (WGS) entry which is preliminary data.</text>
</comment>
<proteinExistence type="predicted"/>
<dbReference type="EMBL" id="VSRR010043623">
    <property type="protein sequence ID" value="MPC76556.1"/>
    <property type="molecule type" value="Genomic_DNA"/>
</dbReference>
<name>A0A5B7I3M6_PORTR</name>
<feature type="compositionally biased region" description="Basic residues" evidence="1">
    <location>
        <begin position="43"/>
        <end position="61"/>
    </location>
</feature>
<gene>
    <name evidence="2" type="ORF">E2C01_070972</name>
</gene>
<evidence type="ECO:0000313" key="3">
    <source>
        <dbReference type="Proteomes" id="UP000324222"/>
    </source>
</evidence>
<dbReference type="AlphaFoldDB" id="A0A5B7I3M6"/>
<reference evidence="2 3" key="1">
    <citation type="submission" date="2019-05" db="EMBL/GenBank/DDBJ databases">
        <title>Another draft genome of Portunus trituberculatus and its Hox gene families provides insights of decapod evolution.</title>
        <authorList>
            <person name="Jeong J.-H."/>
            <person name="Song I."/>
            <person name="Kim S."/>
            <person name="Choi T."/>
            <person name="Kim D."/>
            <person name="Ryu S."/>
            <person name="Kim W."/>
        </authorList>
    </citation>
    <scope>NUCLEOTIDE SEQUENCE [LARGE SCALE GENOMIC DNA]</scope>
    <source>
        <tissue evidence="2">Muscle</tissue>
    </source>
</reference>
<sequence>MQGAELAGAESNGRVQDGSRGATATAGKGWEEEEEEEEERVITVHHHHHYHHHHHQHRVLR</sequence>
<accession>A0A5B7I3M6</accession>